<dbReference type="InterPro" id="IPR041201">
    <property type="entry name" value="PTPRJ_TM"/>
</dbReference>
<dbReference type="GO" id="GO:0045296">
    <property type="term" value="F:cadherin binding"/>
    <property type="evidence" value="ECO:0007669"/>
    <property type="project" value="TreeGrafter"/>
</dbReference>
<evidence type="ECO:0000256" key="14">
    <source>
        <dbReference type="SAM" id="SignalP"/>
    </source>
</evidence>
<feature type="domain" description="Fibronectin type-III" evidence="17">
    <location>
        <begin position="1103"/>
        <end position="1194"/>
    </location>
</feature>
<dbReference type="SMART" id="SM00404">
    <property type="entry name" value="PTPc_motif"/>
    <property type="match status" value="1"/>
</dbReference>
<evidence type="ECO:0000256" key="13">
    <source>
        <dbReference type="SAM" id="Phobius"/>
    </source>
</evidence>
<feature type="domain" description="Tyrosine-protein phosphatase" evidence="15">
    <location>
        <begin position="1436"/>
        <end position="1696"/>
    </location>
</feature>
<keyword evidence="6" id="KW-0378">Hydrolase</keyword>
<evidence type="ECO:0000256" key="5">
    <source>
        <dbReference type="ARBA" id="ARBA00022737"/>
    </source>
</evidence>
<keyword evidence="19" id="KW-1185">Reference proteome</keyword>
<evidence type="ECO:0000256" key="10">
    <source>
        <dbReference type="ARBA" id="ARBA00023180"/>
    </source>
</evidence>
<dbReference type="FunFam" id="2.60.40.10:FF:000369">
    <property type="entry name" value="Protein tyrosine phosphatase, receptor type B"/>
    <property type="match status" value="6"/>
</dbReference>
<feature type="chain" id="PRO_5025533929" description="protein-tyrosine-phosphatase" evidence="14">
    <location>
        <begin position="22"/>
        <end position="1718"/>
    </location>
</feature>
<dbReference type="SMART" id="SM00194">
    <property type="entry name" value="PTPc"/>
    <property type="match status" value="1"/>
</dbReference>
<comment type="similarity">
    <text evidence="11">Belongs to the protein-tyrosine phosphatase family. Receptor class 3 subfamily.</text>
</comment>
<evidence type="ECO:0000256" key="1">
    <source>
        <dbReference type="ARBA" id="ARBA00004479"/>
    </source>
</evidence>
<feature type="domain" description="Fibronectin type-III" evidence="17">
    <location>
        <begin position="576"/>
        <end position="663"/>
    </location>
</feature>
<feature type="transmembrane region" description="Helical" evidence="13">
    <location>
        <begin position="1371"/>
        <end position="1394"/>
    </location>
</feature>
<dbReference type="PROSITE" id="PS00383">
    <property type="entry name" value="TYR_PHOSPHATASE_1"/>
    <property type="match status" value="1"/>
</dbReference>
<protein>
    <recommendedName>
        <fullName evidence="2">protein-tyrosine-phosphatase</fullName>
        <ecNumber evidence="2">3.1.3.48</ecNumber>
    </recommendedName>
</protein>
<evidence type="ECO:0000259" key="15">
    <source>
        <dbReference type="PROSITE" id="PS50055"/>
    </source>
</evidence>
<feature type="domain" description="Tyrosine specific protein phosphatases" evidence="16">
    <location>
        <begin position="1614"/>
        <end position="1687"/>
    </location>
</feature>
<dbReference type="SUPFAM" id="SSF49265">
    <property type="entry name" value="Fibronectin type III"/>
    <property type="match status" value="11"/>
</dbReference>
<dbReference type="FunFam" id="3.90.190.10:FF:000009">
    <property type="entry name" value="Receptor-type tyrosine-protein phosphatase beta"/>
    <property type="match status" value="1"/>
</dbReference>
<keyword evidence="8 13" id="KW-1133">Transmembrane helix</keyword>
<dbReference type="GO" id="GO:0001525">
    <property type="term" value="P:angiogenesis"/>
    <property type="evidence" value="ECO:0007669"/>
    <property type="project" value="TreeGrafter"/>
</dbReference>
<evidence type="ECO:0000256" key="2">
    <source>
        <dbReference type="ARBA" id="ARBA00013064"/>
    </source>
</evidence>
<feature type="domain" description="Fibronectin type-III" evidence="17">
    <location>
        <begin position="401"/>
        <end position="494"/>
    </location>
</feature>
<dbReference type="PROSITE" id="PS50853">
    <property type="entry name" value="FN3"/>
    <property type="match status" value="6"/>
</dbReference>
<dbReference type="Ensembl" id="ENSSGRT00000014661.1">
    <property type="protein sequence ID" value="ENSSGRP00000013560.1"/>
    <property type="gene ID" value="ENSSGRG00000008551.1"/>
</dbReference>
<evidence type="ECO:0000256" key="12">
    <source>
        <dbReference type="ARBA" id="ARBA00051722"/>
    </source>
</evidence>
<keyword evidence="7" id="KW-0904">Protein phosphatase</keyword>
<feature type="signal peptide" evidence="14">
    <location>
        <begin position="1"/>
        <end position="21"/>
    </location>
</feature>
<dbReference type="Gene3D" id="3.90.190.10">
    <property type="entry name" value="Protein tyrosine phosphatase superfamily"/>
    <property type="match status" value="1"/>
</dbReference>
<dbReference type="Pfam" id="PF18861">
    <property type="entry name" value="PTP_tm"/>
    <property type="match status" value="1"/>
</dbReference>
<dbReference type="SMART" id="SM00060">
    <property type="entry name" value="FN3"/>
    <property type="match status" value="13"/>
</dbReference>
<keyword evidence="5" id="KW-0677">Repeat</keyword>
<dbReference type="Gene3D" id="2.60.40.10">
    <property type="entry name" value="Immunoglobulins"/>
    <property type="match status" value="10"/>
</dbReference>
<dbReference type="GO" id="GO:0016020">
    <property type="term" value="C:membrane"/>
    <property type="evidence" value="ECO:0007669"/>
    <property type="project" value="UniProtKB-SubCell"/>
</dbReference>
<evidence type="ECO:0000259" key="17">
    <source>
        <dbReference type="PROSITE" id="PS50853"/>
    </source>
</evidence>
<keyword evidence="4 14" id="KW-0732">Signal</keyword>
<dbReference type="InterPro" id="IPR000242">
    <property type="entry name" value="PTP_cat"/>
</dbReference>
<sequence>MPRRKAIHVAVWVACGILVNTQKCSIKVVKAISTTDSIHITLNNEDVKCQYTVSVKDRHNDSKDCHQDQEHLTHFECKTENLDPGTWHHLDIISKVDEKQQTQHTVSLPTSKNLFLLFAFNIVFSLLEPGKVSDLVMENLSDRDTLKITWTPPSGEWEHIRVVLSNGSEILANQTVDRMAKEILLSWLNLQPGRVYSMAVSVENGGLANTVYYEEEIGNHPVSQLHIRHSDETSLSALWTHPFGSSSRDGYIVQLFQSNTSTAIHTRTLSRDMRECTFNVLTPGRLYDITVTTTTKNLRGSATVKGRTLPLKVNHLKLSNKGKSASLNASWEKPSGDLDFYNLALLWIGQTVHNVSVSANTTSILLPFLRPGALHRLLVTTVSGSQTSKLAEAECRTVPAAVSDITVTNSGPDFLNVSWKAAEGDVDSYMVMLKDQEKIVHTLAASKATTECVFRSLVSGRLYTISITTQSGSYRNQTLVQERTQPSTVQNPTAIHSARDDFLKVYWNHASGDYDYYEVAIEYNSTRLQSQKLNKTQSECEFSDLVPGRLYTVTISTWSGQYNSTVSIHGRTFPGAVGNLSLTEYGISFLRVNWTSAPGDVDNYEVQNLFNDTQVSPAVNLSSTVREHLFSELTPGRHYKIVLSTHSGSYQRAEILEGHTVPSQVQDLRLGAGTADSSLRASWSSGDGDLDFYSVYLFHGTHVQDIRYVPKHITQTEFHNLVPGQLYPVTVQSVSGMQTNNSTTSGRTDPSTVTNLRVDNELSTHNLLVSWTAAVGVYNGYSLQLLDESERVSTSISVPATNNHHLFKNLTPGSWYKAHVQTLSGTATSKDMTAEGQTRPAAVTGLHICSNTSTELSFCWTAPEGQVDDFDLYLYDQFETIQSHRTLGKDALGWSFMYLLPGTLYKMMITSRRGKLSSQSSIWARTAPASVINPHVENQGQMDSLLLNWMRGPGGLTGYSVTVDGFEQRLGPESTQVIFHGLVAGRLYSATLQSWSEDLTNTTTAIGRTVPAPPSSVSVSSSSGSVEIKWHVPDTGDYDDFEVTWFPQETLNVSGRHPTRRILEGLYPGRLYNISLRTVSGTTYGPVTYSSPVYHTIRTPPHSTQSIHCFPLSSTSVSCSWAPPESDFDSYVVECRKQGSRMPVYTYILEHDTLSQHFDRLEPFRNYTIYITVMSGDKQSPTTKTSIITMIDRPPVPPVTVRVSEQSTVITHFTILFKFNCSWFSDANGAIRFFTVIVTESNDVDDVLPEQRHPLPSYLDYRQNHSIKAYQTSYFHSLCAEGSDSKIRVFEINLGEGMKRLGGACKWDPESIQHGTHFCDGPLRPRTSYRLSVRAFTQLFDEENRECVHPLYTDTYLSLPLTTQSAPRNGLTGGITAATLLVAMVLAVTALLIYRKRAHKIIDGIDLEFMLCTSPVQAVHFESHLAKLQADCSYLLSEEFEGLKDLGRTQTQNAARLLNNRSKNRYNNILPYDSTRVRLSCLEDDPYSDYINANYIPGNNFRWVYIATQGPLPGTKDDFWRMVWEQNVHSLVMVTQCVERGMVKCDRYWPIDSEPLYYGDVVVQLLAEKILPEWTIRDFKISCEGQLRYPRTVRQFHYTIWPDHGVPETTQSLVQFVRTVRDYIDRTTSPGVTVVHCSAGVGRTGTFIVLDRVLQQLDRNCTVDIYGCVFDLRLHRSYMVQTEAQYAYIHQCVRDVLRARKLHCERDNPLFPIYNNLL</sequence>
<accession>A0A672KMG2</accession>
<reference evidence="18" key="1">
    <citation type="submission" date="2025-08" db="UniProtKB">
        <authorList>
            <consortium name="Ensembl"/>
        </authorList>
    </citation>
    <scope>IDENTIFICATION</scope>
</reference>
<feature type="domain" description="Fibronectin type-III" evidence="17">
    <location>
        <begin position="1010"/>
        <end position="1102"/>
    </location>
</feature>
<dbReference type="PRINTS" id="PR00700">
    <property type="entry name" value="PRTYPHPHTASE"/>
</dbReference>
<evidence type="ECO:0000256" key="9">
    <source>
        <dbReference type="ARBA" id="ARBA00023136"/>
    </source>
</evidence>
<dbReference type="GO" id="GO:0004725">
    <property type="term" value="F:protein tyrosine phosphatase activity"/>
    <property type="evidence" value="ECO:0007669"/>
    <property type="project" value="UniProtKB-EC"/>
</dbReference>
<evidence type="ECO:0000256" key="3">
    <source>
        <dbReference type="ARBA" id="ARBA00022692"/>
    </source>
</evidence>
<dbReference type="InterPro" id="IPR013783">
    <property type="entry name" value="Ig-like_fold"/>
</dbReference>
<dbReference type="EC" id="3.1.3.48" evidence="2"/>
<gene>
    <name evidence="18" type="primary">LOC107575178</name>
</gene>
<dbReference type="Pfam" id="PF00041">
    <property type="entry name" value="fn3"/>
    <property type="match status" value="9"/>
</dbReference>
<keyword evidence="9 13" id="KW-0472">Membrane</keyword>
<evidence type="ECO:0000256" key="8">
    <source>
        <dbReference type="ARBA" id="ARBA00022989"/>
    </source>
</evidence>
<keyword evidence="10" id="KW-0325">Glycoprotein</keyword>
<evidence type="ECO:0000259" key="16">
    <source>
        <dbReference type="PROSITE" id="PS50056"/>
    </source>
</evidence>
<dbReference type="PROSITE" id="PS50056">
    <property type="entry name" value="TYR_PHOSPHATASE_2"/>
    <property type="match status" value="1"/>
</dbReference>
<feature type="domain" description="Fibronectin type-III" evidence="17">
    <location>
        <begin position="664"/>
        <end position="759"/>
    </location>
</feature>
<evidence type="ECO:0000256" key="11">
    <source>
        <dbReference type="ARBA" id="ARBA00025789"/>
    </source>
</evidence>
<comment type="catalytic activity">
    <reaction evidence="12">
        <text>O-phospho-L-tyrosyl-[protein] + H2O = L-tyrosyl-[protein] + phosphate</text>
        <dbReference type="Rhea" id="RHEA:10684"/>
        <dbReference type="Rhea" id="RHEA-COMP:10136"/>
        <dbReference type="Rhea" id="RHEA-COMP:20101"/>
        <dbReference type="ChEBI" id="CHEBI:15377"/>
        <dbReference type="ChEBI" id="CHEBI:43474"/>
        <dbReference type="ChEBI" id="CHEBI:46858"/>
        <dbReference type="ChEBI" id="CHEBI:61978"/>
        <dbReference type="EC" id="3.1.3.48"/>
    </reaction>
</comment>
<evidence type="ECO:0000256" key="4">
    <source>
        <dbReference type="ARBA" id="ARBA00022729"/>
    </source>
</evidence>
<dbReference type="InterPro" id="IPR036116">
    <property type="entry name" value="FN3_sf"/>
</dbReference>
<dbReference type="InterPro" id="IPR050713">
    <property type="entry name" value="RTP_Phos/Ushers"/>
</dbReference>
<dbReference type="Pfam" id="PF00102">
    <property type="entry name" value="Y_phosphatase"/>
    <property type="match status" value="1"/>
</dbReference>
<dbReference type="PANTHER" id="PTHR46957">
    <property type="entry name" value="CYTOKINE RECEPTOR"/>
    <property type="match status" value="1"/>
</dbReference>
<evidence type="ECO:0000313" key="18">
    <source>
        <dbReference type="Ensembl" id="ENSSGRP00000013560.1"/>
    </source>
</evidence>
<comment type="subcellular location">
    <subcellularLocation>
        <location evidence="1">Membrane</location>
        <topology evidence="1">Single-pass type I membrane protein</topology>
    </subcellularLocation>
</comment>
<dbReference type="InterPro" id="IPR003595">
    <property type="entry name" value="Tyr_Pase_cat"/>
</dbReference>
<dbReference type="PANTHER" id="PTHR46957:SF2">
    <property type="entry name" value="RECEPTOR-TYPE TYROSINE-PROTEIN PHOSPHATASE BETA"/>
    <property type="match status" value="1"/>
</dbReference>
<feature type="domain" description="Fibronectin type-III" evidence="17">
    <location>
        <begin position="221"/>
        <end position="311"/>
    </location>
</feature>
<reference evidence="18" key="2">
    <citation type="submission" date="2025-09" db="UniProtKB">
        <authorList>
            <consortium name="Ensembl"/>
        </authorList>
    </citation>
    <scope>IDENTIFICATION</scope>
</reference>
<dbReference type="InterPro" id="IPR016130">
    <property type="entry name" value="Tyr_Pase_AS"/>
</dbReference>
<dbReference type="InterPro" id="IPR003961">
    <property type="entry name" value="FN3_dom"/>
</dbReference>
<dbReference type="CDD" id="cd00063">
    <property type="entry name" value="FN3"/>
    <property type="match status" value="6"/>
</dbReference>
<dbReference type="PROSITE" id="PS50055">
    <property type="entry name" value="TYR_PHOSPHATASE_PTP"/>
    <property type="match status" value="1"/>
</dbReference>
<evidence type="ECO:0000256" key="6">
    <source>
        <dbReference type="ARBA" id="ARBA00022801"/>
    </source>
</evidence>
<proteinExistence type="inferred from homology"/>
<name>A0A672KMG2_SINGR</name>
<evidence type="ECO:0000313" key="19">
    <source>
        <dbReference type="Proteomes" id="UP000472262"/>
    </source>
</evidence>
<organism evidence="18 19">
    <name type="scientific">Sinocyclocheilus grahami</name>
    <name type="common">Dianchi golden-line fish</name>
    <name type="synonym">Barbus grahami</name>
    <dbReference type="NCBI Taxonomy" id="75366"/>
    <lineage>
        <taxon>Eukaryota</taxon>
        <taxon>Metazoa</taxon>
        <taxon>Chordata</taxon>
        <taxon>Craniata</taxon>
        <taxon>Vertebrata</taxon>
        <taxon>Euteleostomi</taxon>
        <taxon>Actinopterygii</taxon>
        <taxon>Neopterygii</taxon>
        <taxon>Teleostei</taxon>
        <taxon>Ostariophysi</taxon>
        <taxon>Cypriniformes</taxon>
        <taxon>Cyprinidae</taxon>
        <taxon>Cyprininae</taxon>
        <taxon>Sinocyclocheilus</taxon>
    </lineage>
</organism>
<dbReference type="GO" id="GO:0043235">
    <property type="term" value="C:receptor complex"/>
    <property type="evidence" value="ECO:0007669"/>
    <property type="project" value="TreeGrafter"/>
</dbReference>
<dbReference type="Proteomes" id="UP000472262">
    <property type="component" value="Unassembled WGS sequence"/>
</dbReference>
<evidence type="ECO:0000256" key="7">
    <source>
        <dbReference type="ARBA" id="ARBA00022912"/>
    </source>
</evidence>
<dbReference type="InterPro" id="IPR000387">
    <property type="entry name" value="Tyr_Pase_dom"/>
</dbReference>
<dbReference type="SUPFAM" id="SSF52799">
    <property type="entry name" value="(Phosphotyrosine protein) phosphatases II"/>
    <property type="match status" value="1"/>
</dbReference>
<keyword evidence="3 13" id="KW-0812">Transmembrane</keyword>
<dbReference type="InterPro" id="IPR029021">
    <property type="entry name" value="Prot-tyrosine_phosphatase-like"/>
</dbReference>